<name>A0A6C0AN18_9ZZZZ</name>
<proteinExistence type="predicted"/>
<evidence type="ECO:0000313" key="1">
    <source>
        <dbReference type="EMBL" id="QHS81158.1"/>
    </source>
</evidence>
<organism evidence="1">
    <name type="scientific">viral metagenome</name>
    <dbReference type="NCBI Taxonomy" id="1070528"/>
    <lineage>
        <taxon>unclassified sequences</taxon>
        <taxon>metagenomes</taxon>
        <taxon>organismal metagenomes</taxon>
    </lineage>
</organism>
<accession>A0A6C0AN18</accession>
<reference evidence="1" key="1">
    <citation type="journal article" date="2020" name="Nature">
        <title>Giant virus diversity and host interactions through global metagenomics.</title>
        <authorList>
            <person name="Schulz F."/>
            <person name="Roux S."/>
            <person name="Paez-Espino D."/>
            <person name="Jungbluth S."/>
            <person name="Walsh D.A."/>
            <person name="Denef V.J."/>
            <person name="McMahon K.D."/>
            <person name="Konstantinidis K.T."/>
            <person name="Eloe-Fadrosh E.A."/>
            <person name="Kyrpides N.C."/>
            <person name="Woyke T."/>
        </authorList>
    </citation>
    <scope>NUCLEOTIDE SEQUENCE</scope>
    <source>
        <strain evidence="1">GVMAG-S-1101161-73</strain>
    </source>
</reference>
<sequence>MNTQVCDKCKETLALASFDKSGESYRHICKSCRYNRTKELREKRALKNENKVVYKKDKKCDTCNETKPIIEFNRRLVNKDGVSSTCRICYSKNRKMVSKITPVVNLPEKTCNTCGTLKSISEFRKTKKSADGHFHKCIACLKPRVWNKEKQKLSEKKYCERNKEKLKEKWKRDGQKLHRIIKSRLSNRIKDALKAIFLRKDNKTMSYLGCSHPFLKKWFQFLFLEGMSWDNIGEWHIDHVTPCASYDLTKEEDITQCFSWKNIRPCWQKENLEKGSQIIPEVVREHESKVNEFLNNPLLNPSGDREGGAK</sequence>
<protein>
    <submittedName>
        <fullName evidence="1">Uncharacterized protein</fullName>
    </submittedName>
</protein>
<dbReference type="EMBL" id="MN740730">
    <property type="protein sequence ID" value="QHS81158.1"/>
    <property type="molecule type" value="Genomic_DNA"/>
</dbReference>
<dbReference type="AlphaFoldDB" id="A0A6C0AN18"/>